<protein>
    <submittedName>
        <fullName evidence="2">Uncharacterized protein</fullName>
    </submittedName>
</protein>
<evidence type="ECO:0000256" key="1">
    <source>
        <dbReference type="SAM" id="MobiDB-lite"/>
    </source>
</evidence>
<dbReference type="OrthoDB" id="6077919at2759"/>
<feature type="region of interest" description="Disordered" evidence="1">
    <location>
        <begin position="1"/>
        <end position="24"/>
    </location>
</feature>
<dbReference type="AlphaFoldDB" id="A0A8X6MJJ4"/>
<dbReference type="EMBL" id="BMAW01092862">
    <property type="protein sequence ID" value="GFS57411.1"/>
    <property type="molecule type" value="Genomic_DNA"/>
</dbReference>
<proteinExistence type="predicted"/>
<keyword evidence="3" id="KW-1185">Reference proteome</keyword>
<name>A0A8X6MJJ4_NEPPI</name>
<feature type="compositionally biased region" description="Polar residues" evidence="1">
    <location>
        <begin position="1"/>
        <end position="15"/>
    </location>
</feature>
<gene>
    <name evidence="2" type="ORF">NPIL_688101</name>
</gene>
<accession>A0A8X6MJJ4</accession>
<reference evidence="2" key="1">
    <citation type="submission" date="2020-08" db="EMBL/GenBank/DDBJ databases">
        <title>Multicomponent nature underlies the extraordinary mechanical properties of spider dragline silk.</title>
        <authorList>
            <person name="Kono N."/>
            <person name="Nakamura H."/>
            <person name="Mori M."/>
            <person name="Yoshida Y."/>
            <person name="Ohtoshi R."/>
            <person name="Malay A.D."/>
            <person name="Moran D.A.P."/>
            <person name="Tomita M."/>
            <person name="Numata K."/>
            <person name="Arakawa K."/>
        </authorList>
    </citation>
    <scope>NUCLEOTIDE SEQUENCE</scope>
</reference>
<comment type="caution">
    <text evidence="2">The sequence shown here is derived from an EMBL/GenBank/DDBJ whole genome shotgun (WGS) entry which is preliminary data.</text>
</comment>
<dbReference type="Proteomes" id="UP000887013">
    <property type="component" value="Unassembled WGS sequence"/>
</dbReference>
<organism evidence="2 3">
    <name type="scientific">Nephila pilipes</name>
    <name type="common">Giant wood spider</name>
    <name type="synonym">Nephila maculata</name>
    <dbReference type="NCBI Taxonomy" id="299642"/>
    <lineage>
        <taxon>Eukaryota</taxon>
        <taxon>Metazoa</taxon>
        <taxon>Ecdysozoa</taxon>
        <taxon>Arthropoda</taxon>
        <taxon>Chelicerata</taxon>
        <taxon>Arachnida</taxon>
        <taxon>Araneae</taxon>
        <taxon>Araneomorphae</taxon>
        <taxon>Entelegynae</taxon>
        <taxon>Araneoidea</taxon>
        <taxon>Nephilidae</taxon>
        <taxon>Nephila</taxon>
    </lineage>
</organism>
<sequence>MTEQKTLRKTSLSQGNRRENPVKKTKRALHNILNLNYSHSMDARETDGAESGALLGSRYMTSFYHGNRVNVEELWRRD</sequence>
<evidence type="ECO:0000313" key="3">
    <source>
        <dbReference type="Proteomes" id="UP000887013"/>
    </source>
</evidence>
<evidence type="ECO:0000313" key="2">
    <source>
        <dbReference type="EMBL" id="GFS57411.1"/>
    </source>
</evidence>